<dbReference type="AlphaFoldDB" id="A0A5M6IPJ7"/>
<proteinExistence type="predicted"/>
<dbReference type="Proteomes" id="UP000325255">
    <property type="component" value="Unassembled WGS sequence"/>
</dbReference>
<comment type="caution">
    <text evidence="1">The sequence shown here is derived from an EMBL/GenBank/DDBJ whole genome shotgun (WGS) entry which is preliminary data.</text>
</comment>
<evidence type="ECO:0008006" key="3">
    <source>
        <dbReference type="Google" id="ProtNLM"/>
    </source>
</evidence>
<dbReference type="EMBL" id="VWPK01000036">
    <property type="protein sequence ID" value="KAA5610204.1"/>
    <property type="molecule type" value="Genomic_DNA"/>
</dbReference>
<name>A0A5M6IPJ7_9PROT</name>
<dbReference type="RefSeq" id="WP_150042706.1">
    <property type="nucleotide sequence ID" value="NZ_OW485601.1"/>
</dbReference>
<accession>A0A5M6IPJ7</accession>
<reference evidence="1 2" key="1">
    <citation type="submission" date="2019-09" db="EMBL/GenBank/DDBJ databases">
        <title>Genome sequence of Rhodovastum atsumiense, a diverse member of the Acetobacteraceae family of non-sulfur purple photosynthetic bacteria.</title>
        <authorList>
            <person name="Meyer T."/>
            <person name="Kyndt J."/>
        </authorList>
    </citation>
    <scope>NUCLEOTIDE SEQUENCE [LARGE SCALE GENOMIC DNA]</scope>
    <source>
        <strain evidence="1 2">DSM 21279</strain>
    </source>
</reference>
<protein>
    <recommendedName>
        <fullName evidence="3">Outer membrane protein assembly factor BamE</fullName>
    </recommendedName>
</protein>
<sequence>MRRAGCVVLILALLGGCVDRLAERQAFLASLIGKTEPELVQVIGVPTRAIDTGGQRFLAYTETRLDVIPGPGPIPWGRPGWYGPWGYGGFPTEIVARVCETTFEIVDGRVRSYQLRGNACG</sequence>
<organism evidence="1 2">
    <name type="scientific">Rhodovastum atsumiense</name>
    <dbReference type="NCBI Taxonomy" id="504468"/>
    <lineage>
        <taxon>Bacteria</taxon>
        <taxon>Pseudomonadati</taxon>
        <taxon>Pseudomonadota</taxon>
        <taxon>Alphaproteobacteria</taxon>
        <taxon>Acetobacterales</taxon>
        <taxon>Acetobacteraceae</taxon>
        <taxon>Rhodovastum</taxon>
    </lineage>
</organism>
<gene>
    <name evidence="1" type="ORF">F1189_20325</name>
</gene>
<dbReference type="PROSITE" id="PS51257">
    <property type="entry name" value="PROKAR_LIPOPROTEIN"/>
    <property type="match status" value="1"/>
</dbReference>
<evidence type="ECO:0000313" key="1">
    <source>
        <dbReference type="EMBL" id="KAA5610204.1"/>
    </source>
</evidence>
<evidence type="ECO:0000313" key="2">
    <source>
        <dbReference type="Proteomes" id="UP000325255"/>
    </source>
</evidence>
<keyword evidence="2" id="KW-1185">Reference proteome</keyword>
<dbReference type="OrthoDB" id="7284935at2"/>